<dbReference type="OMA" id="IAQCCST"/>
<keyword evidence="3" id="KW-1185">Reference proteome</keyword>
<dbReference type="Proteomes" id="UP000694546">
    <property type="component" value="Chromosome 7"/>
</dbReference>
<evidence type="ECO:0000313" key="3">
    <source>
        <dbReference type="Proteomes" id="UP000694546"/>
    </source>
</evidence>
<evidence type="ECO:0000256" key="1">
    <source>
        <dbReference type="SAM" id="SignalP"/>
    </source>
</evidence>
<reference evidence="2" key="1">
    <citation type="submission" date="2025-08" db="UniProtKB">
        <authorList>
            <consortium name="Ensembl"/>
        </authorList>
    </citation>
    <scope>IDENTIFICATION</scope>
</reference>
<feature type="chain" id="PRO_5034163915" description="UPAR/Ly6 domain-containing protein" evidence="1">
    <location>
        <begin position="24"/>
        <end position="104"/>
    </location>
</feature>
<dbReference type="SUPFAM" id="SSF57302">
    <property type="entry name" value="Snake toxin-like"/>
    <property type="match status" value="1"/>
</dbReference>
<dbReference type="AlphaFoldDB" id="A0A8C5AA32"/>
<dbReference type="GeneTree" id="ENSGT01020000230582"/>
<evidence type="ECO:0008006" key="4">
    <source>
        <dbReference type="Google" id="ProtNLM"/>
    </source>
</evidence>
<accession>A0A8C5AA32</accession>
<protein>
    <recommendedName>
        <fullName evidence="4">UPAR/Ly6 domain-containing protein</fullName>
    </recommendedName>
</protein>
<name>A0A8C5AA32_GADMO</name>
<proteinExistence type="predicted"/>
<reference evidence="2" key="2">
    <citation type="submission" date="2025-09" db="UniProtKB">
        <authorList>
            <consortium name="Ensembl"/>
        </authorList>
    </citation>
    <scope>IDENTIFICATION</scope>
</reference>
<dbReference type="Ensembl" id="ENSGMOT00000069705.1">
    <property type="protein sequence ID" value="ENSGMOP00000028469.1"/>
    <property type="gene ID" value="ENSGMOG00000027432.1"/>
</dbReference>
<organism evidence="2 3">
    <name type="scientific">Gadus morhua</name>
    <name type="common">Atlantic cod</name>
    <dbReference type="NCBI Taxonomy" id="8049"/>
    <lineage>
        <taxon>Eukaryota</taxon>
        <taxon>Metazoa</taxon>
        <taxon>Chordata</taxon>
        <taxon>Craniata</taxon>
        <taxon>Vertebrata</taxon>
        <taxon>Euteleostomi</taxon>
        <taxon>Actinopterygii</taxon>
        <taxon>Neopterygii</taxon>
        <taxon>Teleostei</taxon>
        <taxon>Neoteleostei</taxon>
        <taxon>Acanthomorphata</taxon>
        <taxon>Zeiogadaria</taxon>
        <taxon>Gadariae</taxon>
        <taxon>Gadiformes</taxon>
        <taxon>Gadoidei</taxon>
        <taxon>Gadidae</taxon>
        <taxon>Gadus</taxon>
    </lineage>
</organism>
<evidence type="ECO:0000313" key="2">
    <source>
        <dbReference type="Ensembl" id="ENSGMOP00000028469.1"/>
    </source>
</evidence>
<keyword evidence="1" id="KW-0732">Signal</keyword>
<sequence length="104" mass="11226">MKIAAWAILGLLALCQAVGPGDALQCNYCFSKGNDVCEATSVQTCSSLDNACGSVLFLYPLHNSFRMCMNMAVCQGYISMPNVAAICCVSVISRYKPFLKIFPL</sequence>
<feature type="signal peptide" evidence="1">
    <location>
        <begin position="1"/>
        <end position="23"/>
    </location>
</feature>
<dbReference type="InterPro" id="IPR045860">
    <property type="entry name" value="Snake_toxin-like_sf"/>
</dbReference>